<name>A0ABV2AV18_9EUKA</name>
<evidence type="ECO:0000259" key="1">
    <source>
        <dbReference type="Pfam" id="PF08367"/>
    </source>
</evidence>
<feature type="non-terminal residue" evidence="2">
    <location>
        <position position="119"/>
    </location>
</feature>
<accession>A0ABV2AV18</accession>
<reference evidence="2 3" key="1">
    <citation type="journal article" date="2024" name="BMC Biol.">
        <title>Comparative genomics of Ascetosporea gives new insight into the evolutionary basis for animal parasitism in Rhizaria.</title>
        <authorList>
            <person name="Hiltunen Thoren M."/>
            <person name="Onut-Brannstrom I."/>
            <person name="Alfjorden A."/>
            <person name="Peckova H."/>
            <person name="Swords F."/>
            <person name="Hooper C."/>
            <person name="Holzer A.S."/>
            <person name="Bass D."/>
            <person name="Burki F."/>
        </authorList>
    </citation>
    <scope>NUCLEOTIDE SEQUENCE [LARGE SCALE GENOMIC DNA]</scope>
    <source>
        <strain evidence="2">20-A016</strain>
    </source>
</reference>
<comment type="caution">
    <text evidence="2">The sequence shown here is derived from an EMBL/GenBank/DDBJ whole genome shotgun (WGS) entry which is preliminary data.</text>
</comment>
<protein>
    <recommendedName>
        <fullName evidence="1">Peptidase M16C associated domain-containing protein</fullName>
    </recommendedName>
</protein>
<proteinExistence type="predicted"/>
<dbReference type="SUPFAM" id="SSF63411">
    <property type="entry name" value="LuxS/MPP-like metallohydrolase"/>
    <property type="match status" value="1"/>
</dbReference>
<feature type="domain" description="Peptidase M16C associated" evidence="1">
    <location>
        <begin position="12"/>
        <end position="116"/>
    </location>
</feature>
<dbReference type="PANTHER" id="PTHR43016:SF13">
    <property type="entry name" value="PRESEQUENCE PROTEASE, MITOCHONDRIAL"/>
    <property type="match status" value="1"/>
</dbReference>
<dbReference type="EMBL" id="JBDODL010006500">
    <property type="protein sequence ID" value="MES1923505.1"/>
    <property type="molecule type" value="Genomic_DNA"/>
</dbReference>
<dbReference type="PANTHER" id="PTHR43016">
    <property type="entry name" value="PRESEQUENCE PROTEASE"/>
    <property type="match status" value="1"/>
</dbReference>
<dbReference type="Proteomes" id="UP001439008">
    <property type="component" value="Unassembled WGS sequence"/>
</dbReference>
<organism evidence="2 3">
    <name type="scientific">Bonamia ostreae</name>
    <dbReference type="NCBI Taxonomy" id="126728"/>
    <lineage>
        <taxon>Eukaryota</taxon>
        <taxon>Sar</taxon>
        <taxon>Rhizaria</taxon>
        <taxon>Endomyxa</taxon>
        <taxon>Ascetosporea</taxon>
        <taxon>Haplosporida</taxon>
        <taxon>Bonamia</taxon>
    </lineage>
</organism>
<keyword evidence="3" id="KW-1185">Reference proteome</keyword>
<evidence type="ECO:0000313" key="2">
    <source>
        <dbReference type="EMBL" id="MES1923505.1"/>
    </source>
</evidence>
<gene>
    <name evidence="2" type="ORF">MHBO_005083</name>
</gene>
<dbReference type="InterPro" id="IPR011249">
    <property type="entry name" value="Metalloenz_LuxS/M16"/>
</dbReference>
<sequence>MTYMKDLELKEQNLLSEVKSEKVLSDEKILKNANLNDDLNILPSLDVKDITPKIQKEPVSVKTVNGLKVYESVQPTNGICHFSVNFDVENIVPVELRPLLPFFSVCLTEFGAGDLSSDE</sequence>
<dbReference type="Gene3D" id="3.30.830.10">
    <property type="entry name" value="Metalloenzyme, LuxS/M16 peptidase-like"/>
    <property type="match status" value="1"/>
</dbReference>
<dbReference type="Pfam" id="PF08367">
    <property type="entry name" value="M16C_assoc"/>
    <property type="match status" value="1"/>
</dbReference>
<evidence type="ECO:0000313" key="3">
    <source>
        <dbReference type="Proteomes" id="UP001439008"/>
    </source>
</evidence>
<dbReference type="InterPro" id="IPR013578">
    <property type="entry name" value="Peptidase_M16C_assoc"/>
</dbReference>